<organism evidence="1 2">
    <name type="scientific">Elsinoe ampelina</name>
    <dbReference type="NCBI Taxonomy" id="302913"/>
    <lineage>
        <taxon>Eukaryota</taxon>
        <taxon>Fungi</taxon>
        <taxon>Dikarya</taxon>
        <taxon>Ascomycota</taxon>
        <taxon>Pezizomycotina</taxon>
        <taxon>Dothideomycetes</taxon>
        <taxon>Dothideomycetidae</taxon>
        <taxon>Myriangiales</taxon>
        <taxon>Elsinoaceae</taxon>
        <taxon>Elsinoe</taxon>
    </lineage>
</organism>
<sequence length="165" mass="18796">MVYLLHIPWNEICIKFRPFGGKQRRRQQSRYVRHVCLVDVEAAMPQRFKMSCSSDTVTDLDRFITSGVEGMQYPQRTSATCAYSSGGIRVARRGENLVDGKLSVNPRNPSLVLEISDSFDCVRRVWVAEPFRHSLQGIFMELSGFEAILTRGRREVQIARLVGGK</sequence>
<proteinExistence type="predicted"/>
<protein>
    <submittedName>
        <fullName evidence="1">Uncharacterized protein</fullName>
    </submittedName>
</protein>
<name>A0A6A6G589_9PEZI</name>
<reference evidence="2" key="1">
    <citation type="journal article" date="2020" name="Stud. Mycol.">
        <title>101 Dothideomycetes genomes: A test case for predicting lifestyles and emergence of pathogens.</title>
        <authorList>
            <person name="Haridas S."/>
            <person name="Albert R."/>
            <person name="Binder M."/>
            <person name="Bloem J."/>
            <person name="LaButti K."/>
            <person name="Salamov A."/>
            <person name="Andreopoulos B."/>
            <person name="Baker S."/>
            <person name="Barry K."/>
            <person name="Bills G."/>
            <person name="Bluhm B."/>
            <person name="Cannon C."/>
            <person name="Castanera R."/>
            <person name="Culley D."/>
            <person name="Daum C."/>
            <person name="Ezra D."/>
            <person name="Gonzalez J."/>
            <person name="Henrissat B."/>
            <person name="Kuo A."/>
            <person name="Liang C."/>
            <person name="Lipzen A."/>
            <person name="Lutzoni F."/>
            <person name="Magnuson J."/>
            <person name="Mondo S."/>
            <person name="Nolan M."/>
            <person name="Ohm R."/>
            <person name="Pangilinan J."/>
            <person name="Park H.-J."/>
            <person name="Ramirez L."/>
            <person name="Alfaro M."/>
            <person name="Sun H."/>
            <person name="Tritt A."/>
            <person name="Yoshinaga Y."/>
            <person name="Zwiers L.-H."/>
            <person name="Turgeon B."/>
            <person name="Goodwin S."/>
            <person name="Spatafora J."/>
            <person name="Crous P."/>
            <person name="Grigoriev I."/>
        </authorList>
    </citation>
    <scope>NUCLEOTIDE SEQUENCE [LARGE SCALE GENOMIC DNA]</scope>
    <source>
        <strain evidence="2">CECT 20119</strain>
    </source>
</reference>
<dbReference type="Proteomes" id="UP000799538">
    <property type="component" value="Unassembled WGS sequence"/>
</dbReference>
<dbReference type="EMBL" id="ML992512">
    <property type="protein sequence ID" value="KAF2220749.1"/>
    <property type="molecule type" value="Genomic_DNA"/>
</dbReference>
<evidence type="ECO:0000313" key="2">
    <source>
        <dbReference type="Proteomes" id="UP000799538"/>
    </source>
</evidence>
<gene>
    <name evidence="1" type="ORF">BDZ85DRAFT_30624</name>
</gene>
<accession>A0A6A6G589</accession>
<keyword evidence="2" id="KW-1185">Reference proteome</keyword>
<evidence type="ECO:0000313" key="1">
    <source>
        <dbReference type="EMBL" id="KAF2220749.1"/>
    </source>
</evidence>
<dbReference type="AlphaFoldDB" id="A0A6A6G589"/>